<feature type="region of interest" description="Disordered" evidence="1">
    <location>
        <begin position="10"/>
        <end position="53"/>
    </location>
</feature>
<dbReference type="Proteomes" id="UP001356427">
    <property type="component" value="Unassembled WGS sequence"/>
</dbReference>
<name>A0AAN8KWT5_9TELE</name>
<dbReference type="AlphaFoldDB" id="A0AAN8KWT5"/>
<gene>
    <name evidence="2" type="ORF">J4Q44_G00296210</name>
</gene>
<proteinExistence type="predicted"/>
<accession>A0AAN8KWT5</accession>
<protein>
    <submittedName>
        <fullName evidence="2">Uncharacterized protein</fullName>
    </submittedName>
</protein>
<feature type="region of interest" description="Disordered" evidence="1">
    <location>
        <begin position="74"/>
        <end position="126"/>
    </location>
</feature>
<comment type="caution">
    <text evidence="2">The sequence shown here is derived from an EMBL/GenBank/DDBJ whole genome shotgun (WGS) entry which is preliminary data.</text>
</comment>
<evidence type="ECO:0000256" key="1">
    <source>
        <dbReference type="SAM" id="MobiDB-lite"/>
    </source>
</evidence>
<keyword evidence="3" id="KW-1185">Reference proteome</keyword>
<evidence type="ECO:0000313" key="3">
    <source>
        <dbReference type="Proteomes" id="UP001356427"/>
    </source>
</evidence>
<reference evidence="2 3" key="1">
    <citation type="submission" date="2021-04" db="EMBL/GenBank/DDBJ databases">
        <authorList>
            <person name="De Guttry C."/>
            <person name="Zahm M."/>
            <person name="Klopp C."/>
            <person name="Cabau C."/>
            <person name="Louis A."/>
            <person name="Berthelot C."/>
            <person name="Parey E."/>
            <person name="Roest Crollius H."/>
            <person name="Montfort J."/>
            <person name="Robinson-Rechavi M."/>
            <person name="Bucao C."/>
            <person name="Bouchez O."/>
            <person name="Gislard M."/>
            <person name="Lluch J."/>
            <person name="Milhes M."/>
            <person name="Lampietro C."/>
            <person name="Lopez Roques C."/>
            <person name="Donnadieu C."/>
            <person name="Braasch I."/>
            <person name="Desvignes T."/>
            <person name="Postlethwait J."/>
            <person name="Bobe J."/>
            <person name="Wedekind C."/>
            <person name="Guiguen Y."/>
        </authorList>
    </citation>
    <scope>NUCLEOTIDE SEQUENCE [LARGE SCALE GENOMIC DNA]</scope>
    <source>
        <strain evidence="2">Cs_M1</strain>
        <tissue evidence="2">Blood</tissue>
    </source>
</reference>
<feature type="compositionally biased region" description="Basic and acidic residues" evidence="1">
    <location>
        <begin position="82"/>
        <end position="96"/>
    </location>
</feature>
<organism evidence="2 3">
    <name type="scientific">Coregonus suidteri</name>
    <dbReference type="NCBI Taxonomy" id="861788"/>
    <lineage>
        <taxon>Eukaryota</taxon>
        <taxon>Metazoa</taxon>
        <taxon>Chordata</taxon>
        <taxon>Craniata</taxon>
        <taxon>Vertebrata</taxon>
        <taxon>Euteleostomi</taxon>
        <taxon>Actinopterygii</taxon>
        <taxon>Neopterygii</taxon>
        <taxon>Teleostei</taxon>
        <taxon>Protacanthopterygii</taxon>
        <taxon>Salmoniformes</taxon>
        <taxon>Salmonidae</taxon>
        <taxon>Coregoninae</taxon>
        <taxon>Coregonus</taxon>
    </lineage>
</organism>
<sequence>MQRRILTKLASFPGEQHHTSLRGVQTSHDGRRKAREEERTRLLQASSPEGLGGKNQDALHANGLAQHVSDQLAQHTCVPDGPAKRKLQEQEKKDNVVPDNVLTGPMVRGSGVRSRGLLSPEHSHKEESAIINASTGPGMVTHTNADAHIVSMEAGIYIWRGVWRAH</sequence>
<dbReference type="EMBL" id="JAGTTL010000028">
    <property type="protein sequence ID" value="KAK6299588.1"/>
    <property type="molecule type" value="Genomic_DNA"/>
</dbReference>
<evidence type="ECO:0000313" key="2">
    <source>
        <dbReference type="EMBL" id="KAK6299588.1"/>
    </source>
</evidence>